<gene>
    <name evidence="1" type="ORF">RPERSI_LOCUS18372</name>
</gene>
<sequence>TQVQPCTRCDKLPTKVTISADFYTAPKIKGIGQPVGVELD</sequence>
<protein>
    <submittedName>
        <fullName evidence="1">10154_t:CDS:1</fullName>
    </submittedName>
</protein>
<feature type="non-terminal residue" evidence="1">
    <location>
        <position position="1"/>
    </location>
</feature>
<keyword evidence="2" id="KW-1185">Reference proteome</keyword>
<dbReference type="EMBL" id="CAJVQC010048553">
    <property type="protein sequence ID" value="CAG8786363.1"/>
    <property type="molecule type" value="Genomic_DNA"/>
</dbReference>
<accession>A0ACA9RCZ4</accession>
<evidence type="ECO:0000313" key="2">
    <source>
        <dbReference type="Proteomes" id="UP000789920"/>
    </source>
</evidence>
<comment type="caution">
    <text evidence="1">The sequence shown here is derived from an EMBL/GenBank/DDBJ whole genome shotgun (WGS) entry which is preliminary data.</text>
</comment>
<reference evidence="1" key="1">
    <citation type="submission" date="2021-06" db="EMBL/GenBank/DDBJ databases">
        <authorList>
            <person name="Kallberg Y."/>
            <person name="Tangrot J."/>
            <person name="Rosling A."/>
        </authorList>
    </citation>
    <scope>NUCLEOTIDE SEQUENCE</scope>
    <source>
        <strain evidence="1">MA461A</strain>
    </source>
</reference>
<name>A0ACA9RCZ4_9GLOM</name>
<dbReference type="Proteomes" id="UP000789920">
    <property type="component" value="Unassembled WGS sequence"/>
</dbReference>
<evidence type="ECO:0000313" key="1">
    <source>
        <dbReference type="EMBL" id="CAG8786363.1"/>
    </source>
</evidence>
<proteinExistence type="predicted"/>
<organism evidence="1 2">
    <name type="scientific">Racocetra persica</name>
    <dbReference type="NCBI Taxonomy" id="160502"/>
    <lineage>
        <taxon>Eukaryota</taxon>
        <taxon>Fungi</taxon>
        <taxon>Fungi incertae sedis</taxon>
        <taxon>Mucoromycota</taxon>
        <taxon>Glomeromycotina</taxon>
        <taxon>Glomeromycetes</taxon>
        <taxon>Diversisporales</taxon>
        <taxon>Gigasporaceae</taxon>
        <taxon>Racocetra</taxon>
    </lineage>
</organism>